<keyword evidence="5" id="KW-0653">Protein transport</keyword>
<comment type="caution">
    <text evidence="12">The sequence shown here is derived from an EMBL/GenBank/DDBJ whole genome shotgun (WGS) entry which is preliminary data.</text>
</comment>
<feature type="transmembrane region" description="Helical" evidence="10">
    <location>
        <begin position="139"/>
        <end position="164"/>
    </location>
</feature>
<evidence type="ECO:0000256" key="2">
    <source>
        <dbReference type="ARBA" id="ARBA00022448"/>
    </source>
</evidence>
<comment type="subcellular location">
    <subcellularLocation>
        <location evidence="1">Cell membrane</location>
        <topology evidence="1">Multi-pass membrane protein</topology>
    </subcellularLocation>
    <subcellularLocation>
        <location evidence="9">Membrane</location>
        <topology evidence="9">Multi-pass membrane protein</topology>
    </subcellularLocation>
</comment>
<dbReference type="AlphaFoldDB" id="A0A1G1YHA5"/>
<sequence length="252" mass="27938">MSQLFTTILYQPLLNLLVFFYTVVPGHDIGVAIVLLTMVIKLLLYPLSRQSIRGQKSLQQLQPKMNELKERYKNDREAQAKAMMALYKAEKVNPLSSCLPLLIQLPILLAVFQVFQSGLHNGSLDLLYPFVADPGSLNPVSFGLVNLAQPNLVLALLAGAAQYWQAQMLSTARPPKKMPGAKDEDMMTMMNRQMLYVMPVMTVFIGMTLPGGLALYWFIITLLTALQQQVMFRKDGPPAPKTTPAAPATNAS</sequence>
<evidence type="ECO:0000256" key="10">
    <source>
        <dbReference type="SAM" id="Phobius"/>
    </source>
</evidence>
<feature type="transmembrane region" description="Helical" evidence="10">
    <location>
        <begin position="7"/>
        <end position="23"/>
    </location>
</feature>
<evidence type="ECO:0000256" key="1">
    <source>
        <dbReference type="ARBA" id="ARBA00004651"/>
    </source>
</evidence>
<evidence type="ECO:0000256" key="6">
    <source>
        <dbReference type="ARBA" id="ARBA00022989"/>
    </source>
</evidence>
<feature type="transmembrane region" description="Helical" evidence="10">
    <location>
        <begin position="98"/>
        <end position="119"/>
    </location>
</feature>
<proteinExistence type="inferred from homology"/>
<dbReference type="PANTHER" id="PTHR12428:SF65">
    <property type="entry name" value="CYTOCHROME C OXIDASE ASSEMBLY PROTEIN COX18, MITOCHONDRIAL"/>
    <property type="match status" value="1"/>
</dbReference>
<dbReference type="InterPro" id="IPR028055">
    <property type="entry name" value="YidC/Oxa/ALB_C"/>
</dbReference>
<dbReference type="GO" id="GO:0051205">
    <property type="term" value="P:protein insertion into membrane"/>
    <property type="evidence" value="ECO:0007669"/>
    <property type="project" value="TreeGrafter"/>
</dbReference>
<keyword evidence="3" id="KW-1003">Cell membrane</keyword>
<keyword evidence="6 10" id="KW-1133">Transmembrane helix</keyword>
<dbReference type="Pfam" id="PF02096">
    <property type="entry name" value="60KD_IMP"/>
    <property type="match status" value="1"/>
</dbReference>
<evidence type="ECO:0000313" key="12">
    <source>
        <dbReference type="EMBL" id="OGY51634.1"/>
    </source>
</evidence>
<keyword evidence="4 9" id="KW-0812">Transmembrane</keyword>
<keyword evidence="8" id="KW-0143">Chaperone</keyword>
<dbReference type="GO" id="GO:0005886">
    <property type="term" value="C:plasma membrane"/>
    <property type="evidence" value="ECO:0007669"/>
    <property type="project" value="UniProtKB-SubCell"/>
</dbReference>
<protein>
    <recommendedName>
        <fullName evidence="11">Membrane insertase YidC/Oxa/ALB C-terminal domain-containing protein</fullName>
    </recommendedName>
</protein>
<feature type="transmembrane region" description="Helical" evidence="10">
    <location>
        <begin position="29"/>
        <end position="47"/>
    </location>
</feature>
<dbReference type="InterPro" id="IPR047196">
    <property type="entry name" value="YidC_ALB_C"/>
</dbReference>
<evidence type="ECO:0000256" key="4">
    <source>
        <dbReference type="ARBA" id="ARBA00022692"/>
    </source>
</evidence>
<evidence type="ECO:0000259" key="11">
    <source>
        <dbReference type="Pfam" id="PF02096"/>
    </source>
</evidence>
<dbReference type="GO" id="GO:0015031">
    <property type="term" value="P:protein transport"/>
    <property type="evidence" value="ECO:0007669"/>
    <property type="project" value="UniProtKB-KW"/>
</dbReference>
<organism evidence="12 13">
    <name type="scientific">Candidatus Buchananbacteria bacterium RIFCSPHIGHO2_02_FULL_56_16</name>
    <dbReference type="NCBI Taxonomy" id="1797542"/>
    <lineage>
        <taxon>Bacteria</taxon>
        <taxon>Candidatus Buchananiibacteriota</taxon>
    </lineage>
</organism>
<dbReference type="CDD" id="cd20070">
    <property type="entry name" value="5TM_YidC_Alb3"/>
    <property type="match status" value="1"/>
</dbReference>
<evidence type="ECO:0000256" key="5">
    <source>
        <dbReference type="ARBA" id="ARBA00022927"/>
    </source>
</evidence>
<evidence type="ECO:0000256" key="3">
    <source>
        <dbReference type="ARBA" id="ARBA00022475"/>
    </source>
</evidence>
<dbReference type="InterPro" id="IPR001708">
    <property type="entry name" value="YidC/ALB3/OXA1/COX18"/>
</dbReference>
<evidence type="ECO:0000256" key="9">
    <source>
        <dbReference type="RuleBase" id="RU003945"/>
    </source>
</evidence>
<feature type="domain" description="Membrane insertase YidC/Oxa/ALB C-terminal" evidence="11">
    <location>
        <begin position="30"/>
        <end position="231"/>
    </location>
</feature>
<dbReference type="GO" id="GO:0032977">
    <property type="term" value="F:membrane insertase activity"/>
    <property type="evidence" value="ECO:0007669"/>
    <property type="project" value="InterPro"/>
</dbReference>
<gene>
    <name evidence="12" type="ORF">A3J59_04945</name>
</gene>
<dbReference type="STRING" id="1797542.A3J59_04945"/>
<evidence type="ECO:0000256" key="8">
    <source>
        <dbReference type="ARBA" id="ARBA00023186"/>
    </source>
</evidence>
<dbReference type="Proteomes" id="UP000177310">
    <property type="component" value="Unassembled WGS sequence"/>
</dbReference>
<feature type="transmembrane region" description="Helical" evidence="10">
    <location>
        <begin position="195"/>
        <end position="219"/>
    </location>
</feature>
<keyword evidence="7 10" id="KW-0472">Membrane</keyword>
<dbReference type="NCBIfam" id="TIGR03592">
    <property type="entry name" value="yidC_oxa1_cterm"/>
    <property type="match status" value="1"/>
</dbReference>
<name>A0A1G1YHA5_9BACT</name>
<dbReference type="EMBL" id="MHIL01000017">
    <property type="protein sequence ID" value="OGY51634.1"/>
    <property type="molecule type" value="Genomic_DNA"/>
</dbReference>
<reference evidence="12 13" key="1">
    <citation type="journal article" date="2016" name="Nat. Commun.">
        <title>Thousands of microbial genomes shed light on interconnected biogeochemical processes in an aquifer system.</title>
        <authorList>
            <person name="Anantharaman K."/>
            <person name="Brown C.T."/>
            <person name="Hug L.A."/>
            <person name="Sharon I."/>
            <person name="Castelle C.J."/>
            <person name="Probst A.J."/>
            <person name="Thomas B.C."/>
            <person name="Singh A."/>
            <person name="Wilkins M.J."/>
            <person name="Karaoz U."/>
            <person name="Brodie E.L."/>
            <person name="Williams K.H."/>
            <person name="Hubbard S.S."/>
            <person name="Banfield J.F."/>
        </authorList>
    </citation>
    <scope>NUCLEOTIDE SEQUENCE [LARGE SCALE GENOMIC DNA]</scope>
</reference>
<evidence type="ECO:0000313" key="13">
    <source>
        <dbReference type="Proteomes" id="UP000177310"/>
    </source>
</evidence>
<evidence type="ECO:0000256" key="7">
    <source>
        <dbReference type="ARBA" id="ARBA00023136"/>
    </source>
</evidence>
<comment type="similarity">
    <text evidence="9">Belongs to the OXA1/ALB3/YidC family.</text>
</comment>
<keyword evidence="2" id="KW-0813">Transport</keyword>
<dbReference type="PANTHER" id="PTHR12428">
    <property type="entry name" value="OXA1"/>
    <property type="match status" value="1"/>
</dbReference>
<accession>A0A1G1YHA5</accession>